<organism evidence="1 2">
    <name type="scientific">Canavalia gladiata</name>
    <name type="common">Sword bean</name>
    <name type="synonym">Dolichos gladiatus</name>
    <dbReference type="NCBI Taxonomy" id="3824"/>
    <lineage>
        <taxon>Eukaryota</taxon>
        <taxon>Viridiplantae</taxon>
        <taxon>Streptophyta</taxon>
        <taxon>Embryophyta</taxon>
        <taxon>Tracheophyta</taxon>
        <taxon>Spermatophyta</taxon>
        <taxon>Magnoliopsida</taxon>
        <taxon>eudicotyledons</taxon>
        <taxon>Gunneridae</taxon>
        <taxon>Pentapetalae</taxon>
        <taxon>rosids</taxon>
        <taxon>fabids</taxon>
        <taxon>Fabales</taxon>
        <taxon>Fabaceae</taxon>
        <taxon>Papilionoideae</taxon>
        <taxon>50 kb inversion clade</taxon>
        <taxon>NPAAA clade</taxon>
        <taxon>indigoferoid/millettioid clade</taxon>
        <taxon>Phaseoleae</taxon>
        <taxon>Canavalia</taxon>
    </lineage>
</organism>
<reference evidence="1 2" key="1">
    <citation type="submission" date="2024-01" db="EMBL/GenBank/DDBJ databases">
        <title>The genomes of 5 underutilized Papilionoideae crops provide insights into root nodulation and disease resistanc.</title>
        <authorList>
            <person name="Jiang F."/>
        </authorList>
    </citation>
    <scope>NUCLEOTIDE SEQUENCE [LARGE SCALE GENOMIC DNA]</scope>
    <source>
        <strain evidence="1">LVBAO_FW01</strain>
        <tissue evidence="1">Leaves</tissue>
    </source>
</reference>
<sequence length="80" mass="8997">MCISILSFGTEFLSHCMVEMSNMFTSVVKLNNLDILSSRLRHCKCKCKKTTSALHGYPTPNNAQFQNILTKFHGFLTAVP</sequence>
<gene>
    <name evidence="1" type="ORF">VNO77_34988</name>
</gene>
<accession>A0AAN9KE82</accession>
<name>A0AAN9KE82_CANGL</name>
<proteinExistence type="predicted"/>
<dbReference type="AlphaFoldDB" id="A0AAN9KE82"/>
<evidence type="ECO:0000313" key="2">
    <source>
        <dbReference type="Proteomes" id="UP001367508"/>
    </source>
</evidence>
<comment type="caution">
    <text evidence="1">The sequence shown here is derived from an EMBL/GenBank/DDBJ whole genome shotgun (WGS) entry which is preliminary data.</text>
</comment>
<dbReference type="EMBL" id="JAYMYQ010000008">
    <property type="protein sequence ID" value="KAK7316180.1"/>
    <property type="molecule type" value="Genomic_DNA"/>
</dbReference>
<dbReference type="Proteomes" id="UP001367508">
    <property type="component" value="Unassembled WGS sequence"/>
</dbReference>
<evidence type="ECO:0000313" key="1">
    <source>
        <dbReference type="EMBL" id="KAK7316180.1"/>
    </source>
</evidence>
<keyword evidence="2" id="KW-1185">Reference proteome</keyword>
<protein>
    <submittedName>
        <fullName evidence="1">Uncharacterized protein</fullName>
    </submittedName>
</protein>